<evidence type="ECO:0000256" key="5">
    <source>
        <dbReference type="ARBA" id="ARBA00011921"/>
    </source>
</evidence>
<evidence type="ECO:0000256" key="3">
    <source>
        <dbReference type="ARBA" id="ARBA00005130"/>
    </source>
</evidence>
<evidence type="ECO:0000256" key="4">
    <source>
        <dbReference type="ARBA" id="ARBA00006247"/>
    </source>
</evidence>
<evidence type="ECO:0000313" key="13">
    <source>
        <dbReference type="EMBL" id="ABW01396.1"/>
    </source>
</evidence>
<keyword evidence="14" id="KW-1185">Reference proteome</keyword>
<evidence type="ECO:0000256" key="2">
    <source>
        <dbReference type="ARBA" id="ARBA00001947"/>
    </source>
</evidence>
<accession>A8MC90</accession>
<dbReference type="Pfam" id="PF01546">
    <property type="entry name" value="Peptidase_M20"/>
    <property type="match status" value="1"/>
</dbReference>
<dbReference type="STRING" id="397948.Cmaq_0553"/>
<comment type="pathway">
    <text evidence="3">Amino-acid biosynthesis; L-lysine biosynthesis via DAP pathway; LL-2,6-diaminopimelate from (S)-tetrahydrodipicolinate (succinylase route): step 3/3.</text>
</comment>
<keyword evidence="7" id="KW-0479">Metal-binding</keyword>
<dbReference type="eggNOG" id="arCOG01107">
    <property type="taxonomic scope" value="Archaea"/>
</dbReference>
<reference evidence="13 14" key="1">
    <citation type="submission" date="2007-10" db="EMBL/GenBank/DDBJ databases">
        <title>Complete sequence of Caldivirga maquilingensis IC-167.</title>
        <authorList>
            <consortium name="US DOE Joint Genome Institute"/>
            <person name="Copeland A."/>
            <person name="Lucas S."/>
            <person name="Lapidus A."/>
            <person name="Barry K."/>
            <person name="Glavina del Rio T."/>
            <person name="Dalin E."/>
            <person name="Tice H."/>
            <person name="Pitluck S."/>
            <person name="Saunders E."/>
            <person name="Brettin T."/>
            <person name="Bruce D."/>
            <person name="Detter J.C."/>
            <person name="Han C."/>
            <person name="Schmutz J."/>
            <person name="Larimer F."/>
            <person name="Land M."/>
            <person name="Hauser L."/>
            <person name="Kyrpides N."/>
            <person name="Ivanova N."/>
            <person name="Biddle J.F."/>
            <person name="Zhang Z."/>
            <person name="Fitz-Gibbon S.T."/>
            <person name="Lowe T.M."/>
            <person name="Saltikov C."/>
            <person name="House C.H."/>
            <person name="Richardson P."/>
        </authorList>
    </citation>
    <scope>NUCLEOTIDE SEQUENCE [LARGE SCALE GENOMIC DNA]</scope>
    <source>
        <strain evidence="14">ATCC 700844 / DSM 13496 / JCM 10307 / IC-167</strain>
    </source>
</reference>
<dbReference type="Gene3D" id="3.40.630.10">
    <property type="entry name" value="Zn peptidases"/>
    <property type="match status" value="2"/>
</dbReference>
<dbReference type="OrthoDB" id="24854at2157"/>
<evidence type="ECO:0000256" key="6">
    <source>
        <dbReference type="ARBA" id="ARBA00016853"/>
    </source>
</evidence>
<dbReference type="RefSeq" id="WP_012185616.1">
    <property type="nucleotide sequence ID" value="NC_009954.1"/>
</dbReference>
<keyword evidence="8" id="KW-0378">Hydrolase</keyword>
<dbReference type="InterPro" id="IPR002933">
    <property type="entry name" value="Peptidase_M20"/>
</dbReference>
<evidence type="ECO:0000256" key="9">
    <source>
        <dbReference type="ARBA" id="ARBA00022833"/>
    </source>
</evidence>
<dbReference type="HOGENOM" id="CLU_021802_2_2_2"/>
<comment type="cofactor">
    <cofactor evidence="2">
        <name>Zn(2+)</name>
        <dbReference type="ChEBI" id="CHEBI:29105"/>
    </cofactor>
</comment>
<dbReference type="InterPro" id="IPR050072">
    <property type="entry name" value="Peptidase_M20A"/>
</dbReference>
<dbReference type="GO" id="GO:0009014">
    <property type="term" value="F:succinyl-diaminopimelate desuccinylase activity"/>
    <property type="evidence" value="ECO:0007669"/>
    <property type="project" value="UniProtKB-EC"/>
</dbReference>
<dbReference type="PROSITE" id="PS00759">
    <property type="entry name" value="ARGE_DAPE_CPG2_2"/>
    <property type="match status" value="1"/>
</dbReference>
<sequence length="413" mass="44711">MVSELGDQLAELTSRLVQINSVNPPGDVTGVVEFIRNWLSERGFSSSIYEYVKGKPNLIARVGKGKPIIILNGHTDVVPPGDPDKWTHPPFSGRVIEGRVYGRGSTDMKGGVAVIMMVFAKLGPLIEKEGAGSLVFSATADEEVGGHAGVEALVKDNLLVGDAAIVAEPTGFDKYCIAEKGLSQVKLITRGRPAHGSLPLLGDNAIMKLFKAIDKAQGIINEVNRDIKLPQDLIEAVNNSAKVYLEGALRSGLRLSEDDFKRVIGSVSFNPGVIKGGSKVNMVPDYAELELDMRVPPGVSPSAVIDRLRNGLSELAEVEVLDTSEPNYTPSNERIIQLIREGISRQGAEAKPIIMTGATDGRYLRLRGIPTVIYGPGELTLAHTYDEYVTIKDLVNTHNTIKYTVEKYLSLKQ</sequence>
<evidence type="ECO:0000256" key="8">
    <source>
        <dbReference type="ARBA" id="ARBA00022801"/>
    </source>
</evidence>
<dbReference type="NCBIfam" id="TIGR01910">
    <property type="entry name" value="DapE-ArgE"/>
    <property type="match status" value="1"/>
</dbReference>
<dbReference type="Proteomes" id="UP000001137">
    <property type="component" value="Chromosome"/>
</dbReference>
<dbReference type="MEROPS" id="M20.974"/>
<evidence type="ECO:0000256" key="10">
    <source>
        <dbReference type="ARBA" id="ARBA00023285"/>
    </source>
</evidence>
<dbReference type="EMBL" id="CP000852">
    <property type="protein sequence ID" value="ABW01396.1"/>
    <property type="molecule type" value="Genomic_DNA"/>
</dbReference>
<dbReference type="PANTHER" id="PTHR43808">
    <property type="entry name" value="ACETYLORNITHINE DEACETYLASE"/>
    <property type="match status" value="1"/>
</dbReference>
<dbReference type="SUPFAM" id="SSF53187">
    <property type="entry name" value="Zn-dependent exopeptidases"/>
    <property type="match status" value="1"/>
</dbReference>
<dbReference type="NCBIfam" id="NF006399">
    <property type="entry name" value="PRK08651.1-2"/>
    <property type="match status" value="1"/>
</dbReference>
<dbReference type="KEGG" id="cma:Cmaq_0553"/>
<dbReference type="Pfam" id="PF07687">
    <property type="entry name" value="M20_dimer"/>
    <property type="match status" value="1"/>
</dbReference>
<dbReference type="InterPro" id="IPR001261">
    <property type="entry name" value="ArgE/DapE_CS"/>
</dbReference>
<dbReference type="InterPro" id="IPR010182">
    <property type="entry name" value="ArgE/DapE"/>
</dbReference>
<dbReference type="InterPro" id="IPR036264">
    <property type="entry name" value="Bact_exopeptidase_dim_dom"/>
</dbReference>
<dbReference type="GO" id="GO:0009089">
    <property type="term" value="P:lysine biosynthetic process via diaminopimelate"/>
    <property type="evidence" value="ECO:0007669"/>
    <property type="project" value="UniProtKB-UniPathway"/>
</dbReference>
<gene>
    <name evidence="13" type="ordered locus">Cmaq_0553</name>
</gene>
<feature type="domain" description="Peptidase M20 dimerisation" evidence="12">
    <location>
        <begin position="177"/>
        <end position="316"/>
    </location>
</feature>
<name>A8MC90_CALMQ</name>
<dbReference type="Gene3D" id="3.30.70.360">
    <property type="match status" value="1"/>
</dbReference>
<comment type="cofactor">
    <cofactor evidence="1">
        <name>Co(2+)</name>
        <dbReference type="ChEBI" id="CHEBI:48828"/>
    </cofactor>
</comment>
<evidence type="ECO:0000259" key="12">
    <source>
        <dbReference type="Pfam" id="PF07687"/>
    </source>
</evidence>
<evidence type="ECO:0000256" key="1">
    <source>
        <dbReference type="ARBA" id="ARBA00001941"/>
    </source>
</evidence>
<dbReference type="EC" id="3.5.1.18" evidence="5"/>
<keyword evidence="10" id="KW-0170">Cobalt</keyword>
<evidence type="ECO:0000256" key="11">
    <source>
        <dbReference type="ARBA" id="ARBA00051301"/>
    </source>
</evidence>
<comment type="catalytic activity">
    <reaction evidence="11">
        <text>N-succinyl-(2S,6S)-2,6-diaminopimelate + H2O = (2S,6S)-2,6-diaminopimelate + succinate</text>
        <dbReference type="Rhea" id="RHEA:22608"/>
        <dbReference type="ChEBI" id="CHEBI:15377"/>
        <dbReference type="ChEBI" id="CHEBI:30031"/>
        <dbReference type="ChEBI" id="CHEBI:57609"/>
        <dbReference type="ChEBI" id="CHEBI:58087"/>
        <dbReference type="EC" id="3.5.1.18"/>
    </reaction>
</comment>
<dbReference type="AlphaFoldDB" id="A8MC90"/>
<keyword evidence="9" id="KW-0862">Zinc</keyword>
<protein>
    <recommendedName>
        <fullName evidence="6">Probable succinyl-diaminopimelate desuccinylase</fullName>
        <ecNumber evidence="5">3.5.1.18</ecNumber>
    </recommendedName>
</protein>
<dbReference type="GeneID" id="5710348"/>
<organism evidence="13 14">
    <name type="scientific">Caldivirga maquilingensis (strain ATCC 700844 / DSM 13496 / JCM 10307 / IC-167)</name>
    <dbReference type="NCBI Taxonomy" id="397948"/>
    <lineage>
        <taxon>Archaea</taxon>
        <taxon>Thermoproteota</taxon>
        <taxon>Thermoprotei</taxon>
        <taxon>Thermoproteales</taxon>
        <taxon>Thermoproteaceae</taxon>
        <taxon>Caldivirga</taxon>
    </lineage>
</organism>
<dbReference type="UniPathway" id="UPA00034">
    <property type="reaction ID" value="UER00021"/>
</dbReference>
<evidence type="ECO:0000313" key="14">
    <source>
        <dbReference type="Proteomes" id="UP000001137"/>
    </source>
</evidence>
<dbReference type="GO" id="GO:0046872">
    <property type="term" value="F:metal ion binding"/>
    <property type="evidence" value="ECO:0007669"/>
    <property type="project" value="UniProtKB-KW"/>
</dbReference>
<comment type="similarity">
    <text evidence="4">Belongs to the peptidase M20A family.</text>
</comment>
<dbReference type="InterPro" id="IPR011650">
    <property type="entry name" value="Peptidase_M20_dimer"/>
</dbReference>
<dbReference type="PANTHER" id="PTHR43808:SF32">
    <property type="entry name" value="ARGE_DAPE-RELATED DEACYLASE"/>
    <property type="match status" value="1"/>
</dbReference>
<dbReference type="SUPFAM" id="SSF55031">
    <property type="entry name" value="Bacterial exopeptidase dimerisation domain"/>
    <property type="match status" value="1"/>
</dbReference>
<proteinExistence type="inferred from homology"/>
<evidence type="ECO:0000256" key="7">
    <source>
        <dbReference type="ARBA" id="ARBA00022723"/>
    </source>
</evidence>